<dbReference type="EMBL" id="VSWD01000010">
    <property type="protein sequence ID" value="KAK3091832.1"/>
    <property type="molecule type" value="Genomic_DNA"/>
</dbReference>
<evidence type="ECO:0000313" key="8">
    <source>
        <dbReference type="EMBL" id="KAK3091832.1"/>
    </source>
</evidence>
<dbReference type="GO" id="GO:0007266">
    <property type="term" value="P:Rho protein signal transduction"/>
    <property type="evidence" value="ECO:0007669"/>
    <property type="project" value="InterPro"/>
</dbReference>
<dbReference type="GO" id="GO:0005094">
    <property type="term" value="F:Rho GDP-dissociation inhibitor activity"/>
    <property type="evidence" value="ECO:0007669"/>
    <property type="project" value="InterPro"/>
</dbReference>
<dbReference type="FunFam" id="2.70.50.30:FF:000001">
    <property type="entry name" value="Rho GDP-dissociation inhibitor 1"/>
    <property type="match status" value="1"/>
</dbReference>
<keyword evidence="3" id="KW-0963">Cytoplasm</keyword>
<evidence type="ECO:0000256" key="2">
    <source>
        <dbReference type="ARBA" id="ARBA00009758"/>
    </source>
</evidence>
<dbReference type="Gene3D" id="2.70.50.30">
    <property type="entry name" value="Coagulation Factor XIII, subunit A, domain 1"/>
    <property type="match status" value="1"/>
</dbReference>
<dbReference type="PRINTS" id="PR00492">
    <property type="entry name" value="RHOGDI"/>
</dbReference>
<dbReference type="SUPFAM" id="SSF81296">
    <property type="entry name" value="E set domains"/>
    <property type="match status" value="1"/>
</dbReference>
<dbReference type="GO" id="GO:0016020">
    <property type="term" value="C:membrane"/>
    <property type="evidence" value="ECO:0007669"/>
    <property type="project" value="TreeGrafter"/>
</dbReference>
<gene>
    <name evidence="8" type="ORF">FSP39_022995</name>
</gene>
<sequence>MAESENQTQQLEEEENVNYKAPAKVSLDELKEKDKEDESLEKYKAQLLGAAKDKIEPPFPDNPANVIVKAMALVVEGRENVELDLTGDLTKLKSITMKEGTSYRIQIQFYVQRDIVAGLRYNHKVSRKGIPVDKNNVMVGSYGPKQEAQSYTTSAEEAPSGMIARGTYTIKSKFTDDDKNVYREWEWKLDIKKDWD</sequence>
<comment type="function">
    <text evidence="4">Inhibits GDP/GTP exchange reaction of RhoB. Interacts specifically with the GDP- and GTP-bound forms of post-translationally processed Rhob and Rhog proteins, both of which show a growth-regulated expression in mammalian cells. Stimulates the release of the GDP-bound but not the GTP-bound RhoB protein. Also inhibits the GDP/GTP exchange of RhoB but shows less ability to inhibit the dissociation of prebound GTP.</text>
</comment>
<protein>
    <recommendedName>
        <fullName evidence="5">Rho GDP-dissociation inhibitor 3</fullName>
    </recommendedName>
    <alternativeName>
        <fullName evidence="6">Rho-GDI gamma</fullName>
    </alternativeName>
</protein>
<evidence type="ECO:0000256" key="5">
    <source>
        <dbReference type="ARBA" id="ARBA00073845"/>
    </source>
</evidence>
<comment type="subcellular location">
    <subcellularLocation>
        <location evidence="1">Cytoplasm</location>
    </subcellularLocation>
</comment>
<name>A0AA88XT37_PINIB</name>
<comment type="similarity">
    <text evidence="2">Belongs to the Rho GDI family.</text>
</comment>
<evidence type="ECO:0000256" key="6">
    <source>
        <dbReference type="ARBA" id="ARBA00080671"/>
    </source>
</evidence>
<dbReference type="InterPro" id="IPR024792">
    <property type="entry name" value="RhoGDI_dom_sf"/>
</dbReference>
<keyword evidence="9" id="KW-1185">Reference proteome</keyword>
<evidence type="ECO:0000313" key="9">
    <source>
        <dbReference type="Proteomes" id="UP001186944"/>
    </source>
</evidence>
<proteinExistence type="inferred from homology"/>
<dbReference type="PANTHER" id="PTHR10980">
    <property type="entry name" value="RHO GDP-DISSOCIATION INHIBITOR"/>
    <property type="match status" value="1"/>
</dbReference>
<feature type="compositionally biased region" description="Low complexity" evidence="7">
    <location>
        <begin position="1"/>
        <end position="10"/>
    </location>
</feature>
<dbReference type="Pfam" id="PF02115">
    <property type="entry name" value="Rho_GDI"/>
    <property type="match status" value="1"/>
</dbReference>
<dbReference type="PANTHER" id="PTHR10980:SF3">
    <property type="entry name" value="LD16419P"/>
    <property type="match status" value="1"/>
</dbReference>
<reference evidence="8" key="1">
    <citation type="submission" date="2019-08" db="EMBL/GenBank/DDBJ databases">
        <title>The improved chromosome-level genome for the pearl oyster Pinctada fucata martensii using PacBio sequencing and Hi-C.</title>
        <authorList>
            <person name="Zheng Z."/>
        </authorList>
    </citation>
    <scope>NUCLEOTIDE SEQUENCE</scope>
    <source>
        <strain evidence="8">ZZ-2019</strain>
        <tissue evidence="8">Adductor muscle</tissue>
    </source>
</reference>
<evidence type="ECO:0000256" key="4">
    <source>
        <dbReference type="ARBA" id="ARBA00053735"/>
    </source>
</evidence>
<organism evidence="8 9">
    <name type="scientific">Pinctada imbricata</name>
    <name type="common">Atlantic pearl-oyster</name>
    <name type="synonym">Pinctada martensii</name>
    <dbReference type="NCBI Taxonomy" id="66713"/>
    <lineage>
        <taxon>Eukaryota</taxon>
        <taxon>Metazoa</taxon>
        <taxon>Spiralia</taxon>
        <taxon>Lophotrochozoa</taxon>
        <taxon>Mollusca</taxon>
        <taxon>Bivalvia</taxon>
        <taxon>Autobranchia</taxon>
        <taxon>Pteriomorphia</taxon>
        <taxon>Pterioida</taxon>
        <taxon>Pterioidea</taxon>
        <taxon>Pteriidae</taxon>
        <taxon>Pinctada</taxon>
    </lineage>
</organism>
<dbReference type="InterPro" id="IPR000406">
    <property type="entry name" value="Rho_GDI"/>
</dbReference>
<accession>A0AA88XT37</accession>
<evidence type="ECO:0000256" key="1">
    <source>
        <dbReference type="ARBA" id="ARBA00004496"/>
    </source>
</evidence>
<dbReference type="InterPro" id="IPR014756">
    <property type="entry name" value="Ig_E-set"/>
</dbReference>
<evidence type="ECO:0000256" key="7">
    <source>
        <dbReference type="SAM" id="MobiDB-lite"/>
    </source>
</evidence>
<feature type="region of interest" description="Disordered" evidence="7">
    <location>
        <begin position="1"/>
        <end position="38"/>
    </location>
</feature>
<dbReference type="AlphaFoldDB" id="A0AA88XT37"/>
<evidence type="ECO:0000256" key="3">
    <source>
        <dbReference type="ARBA" id="ARBA00022490"/>
    </source>
</evidence>
<comment type="caution">
    <text evidence="8">The sequence shown here is derived from an EMBL/GenBank/DDBJ whole genome shotgun (WGS) entry which is preliminary data.</text>
</comment>
<dbReference type="GO" id="GO:0005829">
    <property type="term" value="C:cytosol"/>
    <property type="evidence" value="ECO:0007669"/>
    <property type="project" value="TreeGrafter"/>
</dbReference>
<feature type="compositionally biased region" description="Basic and acidic residues" evidence="7">
    <location>
        <begin position="26"/>
        <end position="38"/>
    </location>
</feature>
<dbReference type="Proteomes" id="UP001186944">
    <property type="component" value="Unassembled WGS sequence"/>
</dbReference>